<keyword evidence="1" id="KW-0732">Signal</keyword>
<name>A0A1J7CMR3_FLAJO</name>
<keyword evidence="3" id="KW-1185">Reference proteome</keyword>
<dbReference type="RefSeq" id="WP_071636114.1">
    <property type="nucleotide sequence ID" value="NZ_MLFK01000005.1"/>
</dbReference>
<evidence type="ECO:0000256" key="1">
    <source>
        <dbReference type="SAM" id="SignalP"/>
    </source>
</evidence>
<organism evidence="2 3">
    <name type="scientific">Flavobacterium johnsoniae</name>
    <name type="common">Cytophaga johnsonae</name>
    <dbReference type="NCBI Taxonomy" id="986"/>
    <lineage>
        <taxon>Bacteria</taxon>
        <taxon>Pseudomonadati</taxon>
        <taxon>Bacteroidota</taxon>
        <taxon>Flavobacteriia</taxon>
        <taxon>Flavobacteriales</taxon>
        <taxon>Flavobacteriaceae</taxon>
        <taxon>Flavobacterium</taxon>
    </lineage>
</organism>
<feature type="chain" id="PRO_5009644400" description="DUF4249 domain-containing protein" evidence="1">
    <location>
        <begin position="25"/>
        <end position="408"/>
    </location>
</feature>
<sequence length="408" mass="46374">MKYFHKISLFLVLALALTSCTEQYVFQNTDFESALVVEGTITNELKNQTIRVSQVYQLEETGPRFEKGANVFITDDQGNEYQFEEKDTVYASITAFRAEPGRKYQLKIKTREGKNYTSDEQVLTTETKIDNVTATVESVNGQRGVQININSFDPANTSKYYRYEYTETYKIIAPLWYSQDAFVVFSPAVPADPDNDFPGLPAKESIVIKPRIGETKTCFSTKKSDDILLNNTNSLSEDRVHFPIRFISDQNYIISHRYSIFVKQYVQNLAAYTFYKTMKDLSSQGSVLSPKQPGFFYGNIKSVENPTEKVIGFFEVSAVSSERIFFNYADLFPNEPLPPYYEKNCNIKDFIDCQGLPPCSGIQLRSAIKSRELVLLSFDGIDSYGMVKPPCGDCTSFSSNIVPPFWVD</sequence>
<dbReference type="AlphaFoldDB" id="A0A1J7CMR3"/>
<evidence type="ECO:0000313" key="3">
    <source>
        <dbReference type="Proteomes" id="UP000182826"/>
    </source>
</evidence>
<dbReference type="EMBL" id="MLFK01000005">
    <property type="protein sequence ID" value="OIV42832.1"/>
    <property type="molecule type" value="Genomic_DNA"/>
</dbReference>
<dbReference type="Pfam" id="PF14054">
    <property type="entry name" value="DUF4249"/>
    <property type="match status" value="1"/>
</dbReference>
<dbReference type="OrthoDB" id="1062680at2"/>
<proteinExistence type="predicted"/>
<evidence type="ECO:0008006" key="4">
    <source>
        <dbReference type="Google" id="ProtNLM"/>
    </source>
</evidence>
<comment type="caution">
    <text evidence="2">The sequence shown here is derived from an EMBL/GenBank/DDBJ whole genome shotgun (WGS) entry which is preliminary data.</text>
</comment>
<dbReference type="InterPro" id="IPR025345">
    <property type="entry name" value="DUF4249"/>
</dbReference>
<dbReference type="Proteomes" id="UP000182826">
    <property type="component" value="Unassembled WGS sequence"/>
</dbReference>
<evidence type="ECO:0000313" key="2">
    <source>
        <dbReference type="EMBL" id="OIV42832.1"/>
    </source>
</evidence>
<accession>A0A1J7CMR3</accession>
<dbReference type="PROSITE" id="PS51257">
    <property type="entry name" value="PROKAR_LIPOPROTEIN"/>
    <property type="match status" value="1"/>
</dbReference>
<reference evidence="2 3" key="1">
    <citation type="submission" date="2016-10" db="EMBL/GenBank/DDBJ databases">
        <title>Draft Genome Sequence of Rhizobacteria Flavobacterium johnsoniae CI04.</title>
        <authorList>
            <person name="Bravo J.I."/>
            <person name="Lozano G.L."/>
            <person name="Handelsman J."/>
        </authorList>
    </citation>
    <scope>NUCLEOTIDE SEQUENCE [LARGE SCALE GENOMIC DNA]</scope>
    <source>
        <strain evidence="2 3">CI04</strain>
    </source>
</reference>
<protein>
    <recommendedName>
        <fullName evidence="4">DUF4249 domain-containing protein</fullName>
    </recommendedName>
</protein>
<gene>
    <name evidence="2" type="ORF">BKM63_08170</name>
</gene>
<feature type="signal peptide" evidence="1">
    <location>
        <begin position="1"/>
        <end position="24"/>
    </location>
</feature>